<sequence>MERRLSKDAKGKRNANNPLQPPRAGWIKAQAPVNNDRYNKLSLTIIGRVTKRQSPLPLIKSSIIEYPNDDEVTASFIYERIGKHCSKCFRFDHKVKIAL</sequence>
<accession>A0A816X1T3</accession>
<protein>
    <submittedName>
        <fullName evidence="2">(rape) hypothetical protein</fullName>
    </submittedName>
</protein>
<organism evidence="2">
    <name type="scientific">Brassica napus</name>
    <name type="common">Rape</name>
    <dbReference type="NCBI Taxonomy" id="3708"/>
    <lineage>
        <taxon>Eukaryota</taxon>
        <taxon>Viridiplantae</taxon>
        <taxon>Streptophyta</taxon>
        <taxon>Embryophyta</taxon>
        <taxon>Tracheophyta</taxon>
        <taxon>Spermatophyta</taxon>
        <taxon>Magnoliopsida</taxon>
        <taxon>eudicotyledons</taxon>
        <taxon>Gunneridae</taxon>
        <taxon>Pentapetalae</taxon>
        <taxon>rosids</taxon>
        <taxon>malvids</taxon>
        <taxon>Brassicales</taxon>
        <taxon>Brassicaceae</taxon>
        <taxon>Brassiceae</taxon>
        <taxon>Brassica</taxon>
    </lineage>
</organism>
<name>A0A816X1T3_BRANA</name>
<feature type="compositionally biased region" description="Basic and acidic residues" evidence="1">
    <location>
        <begin position="1"/>
        <end position="11"/>
    </location>
</feature>
<feature type="region of interest" description="Disordered" evidence="1">
    <location>
        <begin position="1"/>
        <end position="25"/>
    </location>
</feature>
<dbReference type="EMBL" id="HG994356">
    <property type="protein sequence ID" value="CAF2141350.1"/>
    <property type="molecule type" value="Genomic_DNA"/>
</dbReference>
<reference evidence="2" key="1">
    <citation type="submission" date="2021-01" db="EMBL/GenBank/DDBJ databases">
        <authorList>
            <consortium name="Genoscope - CEA"/>
            <person name="William W."/>
        </authorList>
    </citation>
    <scope>NUCLEOTIDE SEQUENCE</scope>
</reference>
<gene>
    <name evidence="2" type="ORF">DARMORV10_A02P24840.1</name>
</gene>
<evidence type="ECO:0000313" key="2">
    <source>
        <dbReference type="EMBL" id="CAF2141350.1"/>
    </source>
</evidence>
<evidence type="ECO:0000256" key="1">
    <source>
        <dbReference type="SAM" id="MobiDB-lite"/>
    </source>
</evidence>
<dbReference type="Proteomes" id="UP001295469">
    <property type="component" value="Chromosome A02"/>
</dbReference>
<dbReference type="AlphaFoldDB" id="A0A816X1T3"/>
<proteinExistence type="predicted"/>